<dbReference type="Pfam" id="PF02547">
    <property type="entry name" value="Queuosine_synth"/>
    <property type="match status" value="1"/>
</dbReference>
<dbReference type="HAMAP" id="MF_00113">
    <property type="entry name" value="QueA"/>
    <property type="match status" value="1"/>
</dbReference>
<comment type="catalytic activity">
    <reaction evidence="5">
        <text>7-aminomethyl-7-carbaguanosine(34) in tRNA + S-adenosyl-L-methionine = epoxyqueuosine(34) in tRNA + adenine + L-methionine + 2 H(+)</text>
        <dbReference type="Rhea" id="RHEA:32155"/>
        <dbReference type="Rhea" id="RHEA-COMP:10342"/>
        <dbReference type="Rhea" id="RHEA-COMP:18582"/>
        <dbReference type="ChEBI" id="CHEBI:15378"/>
        <dbReference type="ChEBI" id="CHEBI:16708"/>
        <dbReference type="ChEBI" id="CHEBI:57844"/>
        <dbReference type="ChEBI" id="CHEBI:59789"/>
        <dbReference type="ChEBI" id="CHEBI:82833"/>
        <dbReference type="ChEBI" id="CHEBI:194443"/>
        <dbReference type="EC" id="2.4.99.17"/>
    </reaction>
</comment>
<dbReference type="Gene3D" id="2.40.10.240">
    <property type="entry name" value="QueA-like"/>
    <property type="match status" value="1"/>
</dbReference>
<proteinExistence type="inferred from homology"/>
<comment type="subcellular location">
    <subcellularLocation>
        <location evidence="5">Cytoplasm</location>
    </subcellularLocation>
</comment>
<keyword evidence="4 5" id="KW-0671">Queuosine biosynthesis</keyword>
<dbReference type="InterPro" id="IPR003699">
    <property type="entry name" value="QueA"/>
</dbReference>
<evidence type="ECO:0000313" key="6">
    <source>
        <dbReference type="EMBL" id="GAD26742.1"/>
    </source>
</evidence>
<dbReference type="SUPFAM" id="SSF111337">
    <property type="entry name" value="QueA-like"/>
    <property type="match status" value="1"/>
</dbReference>
<protein>
    <recommendedName>
        <fullName evidence="5">S-adenosylmethionine:tRNA ribosyltransferase-isomerase</fullName>
        <ecNumber evidence="5">2.4.99.17</ecNumber>
    </recommendedName>
    <alternativeName>
        <fullName evidence="5">Queuosine biosynthesis protein QueA</fullName>
    </alternativeName>
</protein>
<sequence length="371" mass="40708">MTEKMRRAGWSGVFMLAEPAREHPMTDELATFDFELPRDHIATEPARPRDSAKLLHVRSGHAPDLRIIRDLPGLLREGDLLIANNTAVIRAQLSATRGEAKIGITLDRILADGSWHALARNSRKLKPNDTLNFGDDPVTASVVENEGDGAVSIRFSVEGDAFDAFLERVGALALPPYIDRPFGPTAQDDSDYRTIFSEHRGAVAAPTAGLHFTPDLLAALDTKGIQRRTLTLHVGAGTFLPVRSSIAEHRMHAEWGEIDAETAQAINETRARGGRVVAVGTTSLRLLESAAQEDGTVQPWRGETSIFIKPGYRFKAVDLLMTNFHLPRSTLFMLVCAFSGTDTMREAYAYAIANGLRFYSYGDACLLERAP</sequence>
<keyword evidence="3 5" id="KW-0949">S-adenosyl-L-methionine</keyword>
<evidence type="ECO:0000256" key="2">
    <source>
        <dbReference type="ARBA" id="ARBA00022679"/>
    </source>
</evidence>
<dbReference type="Proteomes" id="UP000018209">
    <property type="component" value="Unassembled WGS sequence"/>
</dbReference>
<dbReference type="EMBL" id="BASM01000022">
    <property type="protein sequence ID" value="GAD26742.1"/>
    <property type="molecule type" value="Genomic_DNA"/>
</dbReference>
<evidence type="ECO:0000256" key="3">
    <source>
        <dbReference type="ARBA" id="ARBA00022691"/>
    </source>
</evidence>
<organism evidence="6 7">
    <name type="scientific">Gluconobacter thailandicus NBRC 3257</name>
    <dbReference type="NCBI Taxonomy" id="1381097"/>
    <lineage>
        <taxon>Bacteria</taxon>
        <taxon>Pseudomonadati</taxon>
        <taxon>Pseudomonadota</taxon>
        <taxon>Alphaproteobacteria</taxon>
        <taxon>Acetobacterales</taxon>
        <taxon>Acetobacteraceae</taxon>
        <taxon>Gluconobacter</taxon>
    </lineage>
</organism>
<evidence type="ECO:0000313" key="7">
    <source>
        <dbReference type="Proteomes" id="UP000018209"/>
    </source>
</evidence>
<dbReference type="PANTHER" id="PTHR30307:SF0">
    <property type="entry name" value="S-ADENOSYLMETHIONINE:TRNA RIBOSYLTRANSFERASE-ISOMERASE"/>
    <property type="match status" value="1"/>
</dbReference>
<keyword evidence="1 5" id="KW-0963">Cytoplasm</keyword>
<evidence type="ECO:0000256" key="1">
    <source>
        <dbReference type="ARBA" id="ARBA00022490"/>
    </source>
</evidence>
<comment type="caution">
    <text evidence="6">The sequence shown here is derived from an EMBL/GenBank/DDBJ whole genome shotgun (WGS) entry which is preliminary data.</text>
</comment>
<dbReference type="NCBIfam" id="TIGR00113">
    <property type="entry name" value="queA"/>
    <property type="match status" value="1"/>
</dbReference>
<dbReference type="PANTHER" id="PTHR30307">
    <property type="entry name" value="S-ADENOSYLMETHIONINE:TRNA RIBOSYLTRANSFERASE-ISOMERASE"/>
    <property type="match status" value="1"/>
</dbReference>
<comment type="function">
    <text evidence="5">Transfers and isomerizes the ribose moiety from AdoMet to the 7-aminomethyl group of 7-deazaguanine (preQ1-tRNA) to give epoxyqueuosine (oQ-tRNA).</text>
</comment>
<comment type="subunit">
    <text evidence="5">Monomer.</text>
</comment>
<keyword evidence="7" id="KW-1185">Reference proteome</keyword>
<reference evidence="6 7" key="1">
    <citation type="submission" date="2013-08" db="EMBL/GenBank/DDBJ databases">
        <title>Gluconobacter thailandicus NBRC 3257 whole genome sequence.</title>
        <authorList>
            <person name="Matsutani M."/>
            <person name="Yakushi T."/>
            <person name="Matsushita K."/>
        </authorList>
    </citation>
    <scope>NUCLEOTIDE SEQUENCE [LARGE SCALE GENOMIC DNA]</scope>
    <source>
        <strain evidence="6 7">NBRC 3257</strain>
    </source>
</reference>
<keyword evidence="2 5" id="KW-0808">Transferase</keyword>
<gene>
    <name evidence="5" type="primary">queA</name>
    <name evidence="6" type="ORF">NBRC3257_1741</name>
</gene>
<dbReference type="Gene3D" id="3.40.1780.10">
    <property type="entry name" value="QueA-like"/>
    <property type="match status" value="1"/>
</dbReference>
<dbReference type="InterPro" id="IPR036100">
    <property type="entry name" value="QueA_sf"/>
</dbReference>
<evidence type="ECO:0000256" key="4">
    <source>
        <dbReference type="ARBA" id="ARBA00022785"/>
    </source>
</evidence>
<comment type="pathway">
    <text evidence="5">tRNA modification; tRNA-queuosine biosynthesis.</text>
</comment>
<comment type="similarity">
    <text evidence="5">Belongs to the QueA family.</text>
</comment>
<accession>A0ABQ0IX05</accession>
<dbReference type="EC" id="2.4.99.17" evidence="5"/>
<evidence type="ECO:0000256" key="5">
    <source>
        <dbReference type="HAMAP-Rule" id="MF_00113"/>
    </source>
</evidence>
<dbReference type="InterPro" id="IPR042118">
    <property type="entry name" value="QueA_dom1"/>
</dbReference>
<dbReference type="NCBIfam" id="NF001140">
    <property type="entry name" value="PRK00147.1"/>
    <property type="match status" value="1"/>
</dbReference>
<dbReference type="InterPro" id="IPR042119">
    <property type="entry name" value="QueA_dom2"/>
</dbReference>
<name>A0ABQ0IX05_GLUTH</name>